<dbReference type="EMBL" id="JADWYR010000002">
    <property type="protein sequence ID" value="MBG9377584.1"/>
    <property type="molecule type" value="Genomic_DNA"/>
</dbReference>
<organism evidence="12 13">
    <name type="scientific">Panacibacter microcysteis</name>
    <dbReference type="NCBI Taxonomy" id="2793269"/>
    <lineage>
        <taxon>Bacteria</taxon>
        <taxon>Pseudomonadati</taxon>
        <taxon>Bacteroidota</taxon>
        <taxon>Chitinophagia</taxon>
        <taxon>Chitinophagales</taxon>
        <taxon>Chitinophagaceae</taxon>
        <taxon>Panacibacter</taxon>
    </lineage>
</organism>
<evidence type="ECO:0000256" key="1">
    <source>
        <dbReference type="ARBA" id="ARBA00004496"/>
    </source>
</evidence>
<dbReference type="Gene3D" id="1.20.1050.90">
    <property type="entry name" value="RecF/RecN/SMC, N-terminal domain"/>
    <property type="match status" value="1"/>
</dbReference>
<dbReference type="AlphaFoldDB" id="A0A931E9E6"/>
<dbReference type="PROSITE" id="PS00618">
    <property type="entry name" value="RECF_2"/>
    <property type="match status" value="1"/>
</dbReference>
<comment type="caution">
    <text evidence="12">The sequence shown here is derived from an EMBL/GenBank/DDBJ whole genome shotgun (WGS) entry which is preliminary data.</text>
</comment>
<dbReference type="Pfam" id="PF02463">
    <property type="entry name" value="SMC_N"/>
    <property type="match status" value="1"/>
</dbReference>
<dbReference type="GO" id="GO:0009432">
    <property type="term" value="P:SOS response"/>
    <property type="evidence" value="ECO:0007669"/>
    <property type="project" value="UniProtKB-UniRule"/>
</dbReference>
<evidence type="ECO:0000256" key="3">
    <source>
        <dbReference type="ARBA" id="ARBA00020170"/>
    </source>
</evidence>
<dbReference type="InterPro" id="IPR001238">
    <property type="entry name" value="DNA-binding_RecF"/>
</dbReference>
<dbReference type="Gene3D" id="3.40.50.300">
    <property type="entry name" value="P-loop containing nucleotide triphosphate hydrolases"/>
    <property type="match status" value="1"/>
</dbReference>
<dbReference type="PANTHER" id="PTHR32182:SF0">
    <property type="entry name" value="DNA REPLICATION AND REPAIR PROTEIN RECF"/>
    <property type="match status" value="1"/>
</dbReference>
<feature type="domain" description="RecF/RecN/SMC N-terminal" evidence="11">
    <location>
        <begin position="5"/>
        <end position="355"/>
    </location>
</feature>
<keyword evidence="7 9" id="KW-0067">ATP-binding</keyword>
<evidence type="ECO:0000259" key="11">
    <source>
        <dbReference type="Pfam" id="PF02463"/>
    </source>
</evidence>
<feature type="binding site" evidence="9">
    <location>
        <begin position="31"/>
        <end position="38"/>
    </location>
    <ligand>
        <name>ATP</name>
        <dbReference type="ChEBI" id="CHEBI:30616"/>
    </ligand>
</feature>
<dbReference type="GO" id="GO:0006302">
    <property type="term" value="P:double-strand break repair"/>
    <property type="evidence" value="ECO:0007669"/>
    <property type="project" value="TreeGrafter"/>
</dbReference>
<evidence type="ECO:0000256" key="7">
    <source>
        <dbReference type="ARBA" id="ARBA00022840"/>
    </source>
</evidence>
<comment type="subcellular location">
    <subcellularLocation>
        <location evidence="1 9 10">Cytoplasm</location>
    </subcellularLocation>
</comment>
<keyword evidence="9 10" id="KW-0742">SOS response</keyword>
<keyword evidence="5 9" id="KW-0235">DNA replication</keyword>
<evidence type="ECO:0000313" key="12">
    <source>
        <dbReference type="EMBL" id="MBG9377584.1"/>
    </source>
</evidence>
<evidence type="ECO:0000256" key="9">
    <source>
        <dbReference type="HAMAP-Rule" id="MF_00365"/>
    </source>
</evidence>
<keyword evidence="9 10" id="KW-0234">DNA repair</keyword>
<protein>
    <recommendedName>
        <fullName evidence="3 9">DNA replication and repair protein RecF</fullName>
    </recommendedName>
</protein>
<dbReference type="NCBIfam" id="TIGR00611">
    <property type="entry name" value="recf"/>
    <property type="match status" value="1"/>
</dbReference>
<dbReference type="GO" id="GO:0003697">
    <property type="term" value="F:single-stranded DNA binding"/>
    <property type="evidence" value="ECO:0007669"/>
    <property type="project" value="UniProtKB-UniRule"/>
</dbReference>
<dbReference type="RefSeq" id="WP_196991659.1">
    <property type="nucleotide sequence ID" value="NZ_JADWYR010000002.1"/>
</dbReference>
<dbReference type="HAMAP" id="MF_00365">
    <property type="entry name" value="RecF"/>
    <property type="match status" value="1"/>
</dbReference>
<dbReference type="GO" id="GO:0000731">
    <property type="term" value="P:DNA synthesis involved in DNA repair"/>
    <property type="evidence" value="ECO:0007669"/>
    <property type="project" value="TreeGrafter"/>
</dbReference>
<evidence type="ECO:0000256" key="8">
    <source>
        <dbReference type="ARBA" id="ARBA00023125"/>
    </source>
</evidence>
<keyword evidence="13" id="KW-1185">Reference proteome</keyword>
<gene>
    <name evidence="9" type="primary">recF</name>
    <name evidence="12" type="ORF">I5907_15170</name>
</gene>
<keyword evidence="6 9" id="KW-0547">Nucleotide-binding</keyword>
<evidence type="ECO:0000313" key="13">
    <source>
        <dbReference type="Proteomes" id="UP000628448"/>
    </source>
</evidence>
<dbReference type="InterPro" id="IPR003395">
    <property type="entry name" value="RecF/RecN/SMC_N"/>
</dbReference>
<dbReference type="GO" id="GO:0005737">
    <property type="term" value="C:cytoplasm"/>
    <property type="evidence" value="ECO:0007669"/>
    <property type="project" value="UniProtKB-SubCell"/>
</dbReference>
<dbReference type="InterPro" id="IPR018078">
    <property type="entry name" value="DNA-binding_RecF_CS"/>
</dbReference>
<dbReference type="GO" id="GO:0006260">
    <property type="term" value="P:DNA replication"/>
    <property type="evidence" value="ECO:0007669"/>
    <property type="project" value="UniProtKB-UniRule"/>
</dbReference>
<dbReference type="PROSITE" id="PS00617">
    <property type="entry name" value="RECF_1"/>
    <property type="match status" value="1"/>
</dbReference>
<proteinExistence type="inferred from homology"/>
<dbReference type="GO" id="GO:0005524">
    <property type="term" value="F:ATP binding"/>
    <property type="evidence" value="ECO:0007669"/>
    <property type="project" value="UniProtKB-UniRule"/>
</dbReference>
<comment type="function">
    <text evidence="9 10">The RecF protein is involved in DNA metabolism; it is required for DNA replication and normal SOS inducibility. RecF binds preferentially to single-stranded, linear DNA. It also seems to bind ATP.</text>
</comment>
<dbReference type="PANTHER" id="PTHR32182">
    <property type="entry name" value="DNA REPLICATION AND REPAIR PROTEIN RECF"/>
    <property type="match status" value="1"/>
</dbReference>
<accession>A0A931E9E6</accession>
<keyword evidence="8 9" id="KW-0238">DNA-binding</keyword>
<dbReference type="InterPro" id="IPR027417">
    <property type="entry name" value="P-loop_NTPase"/>
</dbReference>
<keyword evidence="9 10" id="KW-0227">DNA damage</keyword>
<evidence type="ECO:0000256" key="4">
    <source>
        <dbReference type="ARBA" id="ARBA00022490"/>
    </source>
</evidence>
<evidence type="ECO:0000256" key="6">
    <source>
        <dbReference type="ARBA" id="ARBA00022741"/>
    </source>
</evidence>
<sequence>MMRFTNIGVAQFRNYLAEKFVFTERIVAICGNNGTGKTNLLDAVYYLCFTKSYFSKPDAQSVYQQLRGFRIEGEINSDNAVHEAVCILRETNRKEFLLDEAPYKKFSQHIGKFPCVFIAPDDVEIITGGSELRRNFIDTIIAQADQAYLLHLIDYKKLLEERNALLKAAAEKNYLDETLLNIIDTQLQKSGSNIFQYRHSFLGSFIPEVQRAYQYIANSDDSLSIKYDSQLINNSFGKLLEENRQRDLYLQRTSAGVHKDDLEIAMSGQPFKTMASQGQRKSLLFALKLAEFEILKQKKGFAPLLLLDDIFEKLDNQRMNNLLAKVCIEENGQVFITDTHRDRLETALNNVGVAYQLIGL</sequence>
<keyword evidence="4 9" id="KW-0963">Cytoplasm</keyword>
<name>A0A931E9E6_9BACT</name>
<evidence type="ECO:0000256" key="10">
    <source>
        <dbReference type="RuleBase" id="RU000578"/>
    </source>
</evidence>
<dbReference type="InterPro" id="IPR042174">
    <property type="entry name" value="RecF_2"/>
</dbReference>
<evidence type="ECO:0000256" key="2">
    <source>
        <dbReference type="ARBA" id="ARBA00008016"/>
    </source>
</evidence>
<dbReference type="SUPFAM" id="SSF52540">
    <property type="entry name" value="P-loop containing nucleoside triphosphate hydrolases"/>
    <property type="match status" value="1"/>
</dbReference>
<evidence type="ECO:0000256" key="5">
    <source>
        <dbReference type="ARBA" id="ARBA00022705"/>
    </source>
</evidence>
<reference evidence="12" key="1">
    <citation type="submission" date="2020-11" db="EMBL/GenBank/DDBJ databases">
        <title>Bacterial whole genome sequence for Panacibacter sp. DH6.</title>
        <authorList>
            <person name="Le V."/>
            <person name="Ko S."/>
            <person name="Ahn C.-Y."/>
            <person name="Oh H.-M."/>
        </authorList>
    </citation>
    <scope>NUCLEOTIDE SEQUENCE</scope>
    <source>
        <strain evidence="12">DH6</strain>
    </source>
</reference>
<comment type="similarity">
    <text evidence="2 9 10">Belongs to the RecF family.</text>
</comment>
<dbReference type="Proteomes" id="UP000628448">
    <property type="component" value="Unassembled WGS sequence"/>
</dbReference>